<gene>
    <name evidence="2" type="ORF">KIN20_018762</name>
</gene>
<dbReference type="EMBL" id="JAHQIW010003741">
    <property type="protein sequence ID" value="KAJ1359933.1"/>
    <property type="molecule type" value="Genomic_DNA"/>
</dbReference>
<dbReference type="Proteomes" id="UP001196413">
    <property type="component" value="Unassembled WGS sequence"/>
</dbReference>
<keyword evidence="1" id="KW-0732">Signal</keyword>
<name>A0AAD5MNH8_PARTN</name>
<reference evidence="2" key="1">
    <citation type="submission" date="2021-06" db="EMBL/GenBank/DDBJ databases">
        <title>Parelaphostrongylus tenuis whole genome reference sequence.</title>
        <authorList>
            <person name="Garwood T.J."/>
            <person name="Larsen P.A."/>
            <person name="Fountain-Jones N.M."/>
            <person name="Garbe J.R."/>
            <person name="Macchietto M.G."/>
            <person name="Kania S.A."/>
            <person name="Gerhold R.W."/>
            <person name="Richards J.E."/>
            <person name="Wolf T.M."/>
        </authorList>
    </citation>
    <scope>NUCLEOTIDE SEQUENCE</scope>
    <source>
        <strain evidence="2">MNPRO001-30</strain>
        <tissue evidence="2">Meninges</tissue>
    </source>
</reference>
<evidence type="ECO:0000313" key="2">
    <source>
        <dbReference type="EMBL" id="KAJ1359933.1"/>
    </source>
</evidence>
<protein>
    <submittedName>
        <fullName evidence="2">Uncharacterized protein</fullName>
    </submittedName>
</protein>
<sequence length="57" mass="6719">MRILRIVFYTLLFTIAIAQQLFNPWNPNIHFKTDDKGNVWLGDDPFKFSIISKSSYP</sequence>
<feature type="signal peptide" evidence="1">
    <location>
        <begin position="1"/>
        <end position="18"/>
    </location>
</feature>
<proteinExistence type="predicted"/>
<accession>A0AAD5MNH8</accession>
<organism evidence="2 3">
    <name type="scientific">Parelaphostrongylus tenuis</name>
    <name type="common">Meningeal worm</name>
    <dbReference type="NCBI Taxonomy" id="148309"/>
    <lineage>
        <taxon>Eukaryota</taxon>
        <taxon>Metazoa</taxon>
        <taxon>Ecdysozoa</taxon>
        <taxon>Nematoda</taxon>
        <taxon>Chromadorea</taxon>
        <taxon>Rhabditida</taxon>
        <taxon>Rhabditina</taxon>
        <taxon>Rhabditomorpha</taxon>
        <taxon>Strongyloidea</taxon>
        <taxon>Metastrongylidae</taxon>
        <taxon>Parelaphostrongylus</taxon>
    </lineage>
</organism>
<keyword evidence="3" id="KW-1185">Reference proteome</keyword>
<evidence type="ECO:0000256" key="1">
    <source>
        <dbReference type="SAM" id="SignalP"/>
    </source>
</evidence>
<dbReference type="AlphaFoldDB" id="A0AAD5MNH8"/>
<evidence type="ECO:0000313" key="3">
    <source>
        <dbReference type="Proteomes" id="UP001196413"/>
    </source>
</evidence>
<feature type="chain" id="PRO_5042120366" evidence="1">
    <location>
        <begin position="19"/>
        <end position="57"/>
    </location>
</feature>
<comment type="caution">
    <text evidence="2">The sequence shown here is derived from an EMBL/GenBank/DDBJ whole genome shotgun (WGS) entry which is preliminary data.</text>
</comment>